<dbReference type="RefSeq" id="WP_318348237.1">
    <property type="nucleotide sequence ID" value="NZ_AP018694.1"/>
</dbReference>
<dbReference type="EMBL" id="AP018694">
    <property type="protein sequence ID" value="BBE20041.1"/>
    <property type="molecule type" value="Genomic_DNA"/>
</dbReference>
<organism evidence="1 2">
    <name type="scientific">Aquipluma nitroreducens</name>
    <dbReference type="NCBI Taxonomy" id="2010828"/>
    <lineage>
        <taxon>Bacteria</taxon>
        <taxon>Pseudomonadati</taxon>
        <taxon>Bacteroidota</taxon>
        <taxon>Bacteroidia</taxon>
        <taxon>Marinilabiliales</taxon>
        <taxon>Prolixibacteraceae</taxon>
        <taxon>Aquipluma</taxon>
    </lineage>
</organism>
<dbReference type="KEGG" id="anf:AQPE_4232"/>
<keyword evidence="2" id="KW-1185">Reference proteome</keyword>
<gene>
    <name evidence="1" type="ORF">AQPE_4232</name>
</gene>
<proteinExistence type="predicted"/>
<accession>A0A5K7SEM0</accession>
<dbReference type="Proteomes" id="UP001193389">
    <property type="component" value="Chromosome"/>
</dbReference>
<protein>
    <submittedName>
        <fullName evidence="1">Uncharacterized protein</fullName>
    </submittedName>
</protein>
<evidence type="ECO:0000313" key="1">
    <source>
        <dbReference type="EMBL" id="BBE20041.1"/>
    </source>
</evidence>
<name>A0A5K7SEM0_9BACT</name>
<evidence type="ECO:0000313" key="2">
    <source>
        <dbReference type="Proteomes" id="UP001193389"/>
    </source>
</evidence>
<reference evidence="1" key="1">
    <citation type="journal article" date="2020" name="Int. J. Syst. Evol. Microbiol.">
        <title>Aquipluma nitroreducens gen. nov. sp. nov., a novel facultatively anaerobic bacterium isolated from a freshwater lake.</title>
        <authorList>
            <person name="Watanabe M."/>
            <person name="Kojima H."/>
            <person name="Fukui M."/>
        </authorList>
    </citation>
    <scope>NUCLEOTIDE SEQUENCE</scope>
    <source>
        <strain evidence="1">MeG22</strain>
    </source>
</reference>
<dbReference type="AlphaFoldDB" id="A0A5K7SEM0"/>
<sequence>MSNHWKQQGIPHKGWQLQDVIDVREDGQTEWETNYETCMMCGNEKIRYVHVVYHREINEEYRVGCVCAEKMTNDYVNPKLREKELRNRTNRRINWTKKPWKVNKNGNFYLKFEEHLLLIYRDKKTQKFKAKIGETFGAKSFDTVERAKVAVFNGIEYFKNKGQW</sequence>